<dbReference type="PANTHER" id="PTHR43537">
    <property type="entry name" value="TRANSCRIPTIONAL REGULATOR, GNTR FAMILY"/>
    <property type="match status" value="1"/>
</dbReference>
<evidence type="ECO:0000256" key="1">
    <source>
        <dbReference type="ARBA" id="ARBA00023015"/>
    </source>
</evidence>
<feature type="domain" description="HTH gntR-type" evidence="4">
    <location>
        <begin position="4"/>
        <end position="71"/>
    </location>
</feature>
<gene>
    <name evidence="5" type="ORF">HY834_05870</name>
</gene>
<sequence length="213" mass="23003">MLKRTSAEEIRRDLASRIIGGILAPGVALDETLLAAEFAVSRTPVREALRLLAASGLVDQRPHAKALVAKPDAEALAGMFEVMGYLEALCAGLSALAMKAPEREALDALHQEMAGIVHAGDAARYAEANDAFHTAIYEGAHNGYLNDITRSTRQRLQPFRRAQFGARGRLARSHAEHGAVVEAILRGDREAAEAAMRRHISIVEDSYQRLASG</sequence>
<dbReference type="InterPro" id="IPR000524">
    <property type="entry name" value="Tscrpt_reg_HTH_GntR"/>
</dbReference>
<comment type="caution">
    <text evidence="5">The sequence shown here is derived from an EMBL/GenBank/DDBJ whole genome shotgun (WGS) entry which is preliminary data.</text>
</comment>
<dbReference type="GO" id="GO:0003700">
    <property type="term" value="F:DNA-binding transcription factor activity"/>
    <property type="evidence" value="ECO:0007669"/>
    <property type="project" value="InterPro"/>
</dbReference>
<dbReference type="SMART" id="SM00345">
    <property type="entry name" value="HTH_GNTR"/>
    <property type="match status" value="1"/>
</dbReference>
<dbReference type="PROSITE" id="PS50949">
    <property type="entry name" value="HTH_GNTR"/>
    <property type="match status" value="1"/>
</dbReference>
<evidence type="ECO:0000313" key="6">
    <source>
        <dbReference type="Proteomes" id="UP000782610"/>
    </source>
</evidence>
<keyword evidence="2" id="KW-0238">DNA-binding</keyword>
<dbReference type="Pfam" id="PF07729">
    <property type="entry name" value="FCD"/>
    <property type="match status" value="1"/>
</dbReference>
<dbReference type="EMBL" id="JACRAF010000018">
    <property type="protein sequence ID" value="MBI4921257.1"/>
    <property type="molecule type" value="Genomic_DNA"/>
</dbReference>
<dbReference type="SMART" id="SM00895">
    <property type="entry name" value="FCD"/>
    <property type="match status" value="1"/>
</dbReference>
<dbReference type="InterPro" id="IPR011711">
    <property type="entry name" value="GntR_C"/>
</dbReference>
<evidence type="ECO:0000259" key="4">
    <source>
        <dbReference type="PROSITE" id="PS50949"/>
    </source>
</evidence>
<dbReference type="SUPFAM" id="SSF46785">
    <property type="entry name" value="Winged helix' DNA-binding domain"/>
    <property type="match status" value="1"/>
</dbReference>
<dbReference type="SUPFAM" id="SSF48008">
    <property type="entry name" value="GntR ligand-binding domain-like"/>
    <property type="match status" value="1"/>
</dbReference>
<accession>A0A933L142</accession>
<proteinExistence type="predicted"/>
<dbReference type="Proteomes" id="UP000782610">
    <property type="component" value="Unassembled WGS sequence"/>
</dbReference>
<dbReference type="InterPro" id="IPR036390">
    <property type="entry name" value="WH_DNA-bd_sf"/>
</dbReference>
<reference evidence="5" key="1">
    <citation type="submission" date="2020-07" db="EMBL/GenBank/DDBJ databases">
        <title>Huge and variable diversity of episymbiotic CPR bacteria and DPANN archaea in groundwater ecosystems.</title>
        <authorList>
            <person name="He C.Y."/>
            <person name="Keren R."/>
            <person name="Whittaker M."/>
            <person name="Farag I.F."/>
            <person name="Doudna J."/>
            <person name="Cate J.H.D."/>
            <person name="Banfield J.F."/>
        </authorList>
    </citation>
    <scope>NUCLEOTIDE SEQUENCE</scope>
    <source>
        <strain evidence="5">NC_groundwater_1586_Pr3_B-0.1um_66_15</strain>
    </source>
</reference>
<organism evidence="5 6">
    <name type="scientific">Devosia nanyangense</name>
    <dbReference type="NCBI Taxonomy" id="1228055"/>
    <lineage>
        <taxon>Bacteria</taxon>
        <taxon>Pseudomonadati</taxon>
        <taxon>Pseudomonadota</taxon>
        <taxon>Alphaproteobacteria</taxon>
        <taxon>Hyphomicrobiales</taxon>
        <taxon>Devosiaceae</taxon>
        <taxon>Devosia</taxon>
    </lineage>
</organism>
<protein>
    <submittedName>
        <fullName evidence="5">GntR family transcriptional regulator</fullName>
    </submittedName>
</protein>
<dbReference type="AlphaFoldDB" id="A0A933L142"/>
<dbReference type="InterPro" id="IPR036388">
    <property type="entry name" value="WH-like_DNA-bd_sf"/>
</dbReference>
<keyword evidence="1" id="KW-0805">Transcription regulation</keyword>
<dbReference type="InterPro" id="IPR008920">
    <property type="entry name" value="TF_FadR/GntR_C"/>
</dbReference>
<evidence type="ECO:0000313" key="5">
    <source>
        <dbReference type="EMBL" id="MBI4921257.1"/>
    </source>
</evidence>
<evidence type="ECO:0000256" key="3">
    <source>
        <dbReference type="ARBA" id="ARBA00023163"/>
    </source>
</evidence>
<dbReference type="Gene3D" id="1.10.10.10">
    <property type="entry name" value="Winged helix-like DNA-binding domain superfamily/Winged helix DNA-binding domain"/>
    <property type="match status" value="1"/>
</dbReference>
<dbReference type="PANTHER" id="PTHR43537:SF49">
    <property type="entry name" value="TRANSCRIPTIONAL REGULATORY PROTEIN"/>
    <property type="match status" value="1"/>
</dbReference>
<dbReference type="GO" id="GO:0003677">
    <property type="term" value="F:DNA binding"/>
    <property type="evidence" value="ECO:0007669"/>
    <property type="project" value="UniProtKB-KW"/>
</dbReference>
<dbReference type="Pfam" id="PF00392">
    <property type="entry name" value="GntR"/>
    <property type="match status" value="1"/>
</dbReference>
<evidence type="ECO:0000256" key="2">
    <source>
        <dbReference type="ARBA" id="ARBA00023125"/>
    </source>
</evidence>
<dbReference type="PRINTS" id="PR00035">
    <property type="entry name" value="HTHGNTR"/>
</dbReference>
<keyword evidence="3" id="KW-0804">Transcription</keyword>
<name>A0A933L142_9HYPH</name>
<dbReference type="Gene3D" id="1.20.120.530">
    <property type="entry name" value="GntR ligand-binding domain-like"/>
    <property type="match status" value="1"/>
</dbReference>